<evidence type="ECO:0000256" key="1">
    <source>
        <dbReference type="ARBA" id="ARBA00006974"/>
    </source>
</evidence>
<comment type="similarity">
    <text evidence="1">Belongs to the ARG7 family.</text>
</comment>
<dbReference type="Pfam" id="PF02519">
    <property type="entry name" value="Auxin_inducible"/>
    <property type="match status" value="1"/>
</dbReference>
<dbReference type="GO" id="GO:0009733">
    <property type="term" value="P:response to auxin"/>
    <property type="evidence" value="ECO:0007669"/>
    <property type="project" value="InterPro"/>
</dbReference>
<evidence type="ECO:0000313" key="2">
    <source>
        <dbReference type="EMBL" id="RWR78413.1"/>
    </source>
</evidence>
<organism evidence="2 3">
    <name type="scientific">Cinnamomum micranthum f. kanehirae</name>
    <dbReference type="NCBI Taxonomy" id="337451"/>
    <lineage>
        <taxon>Eukaryota</taxon>
        <taxon>Viridiplantae</taxon>
        <taxon>Streptophyta</taxon>
        <taxon>Embryophyta</taxon>
        <taxon>Tracheophyta</taxon>
        <taxon>Spermatophyta</taxon>
        <taxon>Magnoliopsida</taxon>
        <taxon>Magnoliidae</taxon>
        <taxon>Laurales</taxon>
        <taxon>Lauraceae</taxon>
        <taxon>Cinnamomum</taxon>
    </lineage>
</organism>
<name>A0A443NIS2_9MAGN</name>
<evidence type="ECO:0000313" key="3">
    <source>
        <dbReference type="Proteomes" id="UP000283530"/>
    </source>
</evidence>
<accession>A0A443NIS2</accession>
<reference evidence="2 3" key="1">
    <citation type="journal article" date="2019" name="Nat. Plants">
        <title>Stout camphor tree genome fills gaps in understanding of flowering plant genome evolution.</title>
        <authorList>
            <person name="Chaw S.M."/>
            <person name="Liu Y.C."/>
            <person name="Wu Y.W."/>
            <person name="Wang H.Y."/>
            <person name="Lin C.I."/>
            <person name="Wu C.S."/>
            <person name="Ke H.M."/>
            <person name="Chang L.Y."/>
            <person name="Hsu C.Y."/>
            <person name="Yang H.T."/>
            <person name="Sudianto E."/>
            <person name="Hsu M.H."/>
            <person name="Wu K.P."/>
            <person name="Wang L.N."/>
            <person name="Leebens-Mack J.H."/>
            <person name="Tsai I.J."/>
        </authorList>
    </citation>
    <scope>NUCLEOTIDE SEQUENCE [LARGE SCALE GENOMIC DNA]</scope>
    <source>
        <strain evidence="3">cv. Chaw 1501</strain>
        <tissue evidence="2">Young leaves</tissue>
    </source>
</reference>
<dbReference type="EMBL" id="QPKB01000003">
    <property type="protein sequence ID" value="RWR78413.1"/>
    <property type="molecule type" value="Genomic_DNA"/>
</dbReference>
<proteinExistence type="inferred from homology"/>
<dbReference type="OrthoDB" id="1052757at2759"/>
<dbReference type="InterPro" id="IPR003676">
    <property type="entry name" value="SAUR_fam"/>
</dbReference>
<dbReference type="PANTHER" id="PTHR35296:SF3">
    <property type="entry name" value="EXPRESSED PROTEIN"/>
    <property type="match status" value="1"/>
</dbReference>
<protein>
    <submittedName>
        <fullName evidence="2">Auxin responsive SAUR protein</fullName>
    </submittedName>
</protein>
<sequence>MDCCVFVGREWRRKLSMSKRLRYHPLSDDEDDDCNNSENWVRVVVGKEKRVFVVDPFVLEKDPFRVLLETMREKRSKGELDENKEEGVIFVSVDAILFEHMLWLMHNDCSSFFQLNLMEIIEFYAQDC</sequence>
<gene>
    <name evidence="2" type="ORF">CKAN_00694200</name>
</gene>
<dbReference type="AlphaFoldDB" id="A0A443NIS2"/>
<dbReference type="PANTHER" id="PTHR35296">
    <property type="entry name" value="EXPRESSED PROTEIN"/>
    <property type="match status" value="1"/>
</dbReference>
<comment type="caution">
    <text evidence="2">The sequence shown here is derived from an EMBL/GenBank/DDBJ whole genome shotgun (WGS) entry which is preliminary data.</text>
</comment>
<dbReference type="Proteomes" id="UP000283530">
    <property type="component" value="Unassembled WGS sequence"/>
</dbReference>
<keyword evidence="3" id="KW-1185">Reference proteome</keyword>